<dbReference type="InterPro" id="IPR007138">
    <property type="entry name" value="ABM_dom"/>
</dbReference>
<proteinExistence type="predicted"/>
<organism evidence="2 3">
    <name type="scientific">Amycolatopsis decaplanina DSM 44594</name>
    <dbReference type="NCBI Taxonomy" id="1284240"/>
    <lineage>
        <taxon>Bacteria</taxon>
        <taxon>Bacillati</taxon>
        <taxon>Actinomycetota</taxon>
        <taxon>Actinomycetes</taxon>
        <taxon>Pseudonocardiales</taxon>
        <taxon>Pseudonocardiaceae</taxon>
        <taxon>Amycolatopsis</taxon>
    </lineage>
</organism>
<dbReference type="SUPFAM" id="SSF54909">
    <property type="entry name" value="Dimeric alpha+beta barrel"/>
    <property type="match status" value="1"/>
</dbReference>
<evidence type="ECO:0000259" key="1">
    <source>
        <dbReference type="PROSITE" id="PS51725"/>
    </source>
</evidence>
<accession>M2Z9N5</accession>
<gene>
    <name evidence="2" type="ORF">H074_20697</name>
</gene>
<dbReference type="AlphaFoldDB" id="M2Z9N5"/>
<dbReference type="EMBL" id="AOHO01000058">
    <property type="protein sequence ID" value="EME57648.1"/>
    <property type="molecule type" value="Genomic_DNA"/>
</dbReference>
<evidence type="ECO:0000313" key="3">
    <source>
        <dbReference type="Proteomes" id="UP000054226"/>
    </source>
</evidence>
<sequence>MVNVFTVNEKDQQPLLKILSGVTEGIIKSLPGFISANFHLSKDGTKVVNYAQWRSEEDFRAMHRHPDLQDHIHQCRRLASIEQVHCRVAYTAEPV</sequence>
<keyword evidence="2" id="KW-0560">Oxidoreductase</keyword>
<keyword evidence="2" id="KW-0503">Monooxygenase</keyword>
<evidence type="ECO:0000313" key="2">
    <source>
        <dbReference type="EMBL" id="EME57648.1"/>
    </source>
</evidence>
<dbReference type="PATRIC" id="fig|1284240.4.peg.4199"/>
<feature type="domain" description="ABM" evidence="1">
    <location>
        <begin position="1"/>
        <end position="88"/>
    </location>
</feature>
<dbReference type="GO" id="GO:0004497">
    <property type="term" value="F:monooxygenase activity"/>
    <property type="evidence" value="ECO:0007669"/>
    <property type="project" value="UniProtKB-KW"/>
</dbReference>
<dbReference type="PROSITE" id="PS51725">
    <property type="entry name" value="ABM"/>
    <property type="match status" value="1"/>
</dbReference>
<name>M2Z9N5_9PSEU</name>
<dbReference type="Gene3D" id="3.30.70.100">
    <property type="match status" value="1"/>
</dbReference>
<reference evidence="2 3" key="1">
    <citation type="journal article" date="2013" name="Genome Announc.">
        <title>Draft Genome Sequence of Amycolatopsis decaplanina Strain DSM 44594T.</title>
        <authorList>
            <person name="Kaur N."/>
            <person name="Kumar S."/>
            <person name="Bala M."/>
            <person name="Raghava G.P."/>
            <person name="Mayilraj S."/>
        </authorList>
    </citation>
    <scope>NUCLEOTIDE SEQUENCE [LARGE SCALE GENOMIC DNA]</scope>
    <source>
        <strain evidence="2 3">DSM 44594</strain>
    </source>
</reference>
<dbReference type="Pfam" id="PF03992">
    <property type="entry name" value="ABM"/>
    <property type="match status" value="1"/>
</dbReference>
<comment type="caution">
    <text evidence="2">The sequence shown here is derived from an EMBL/GenBank/DDBJ whole genome shotgun (WGS) entry which is preliminary data.</text>
</comment>
<dbReference type="InterPro" id="IPR011008">
    <property type="entry name" value="Dimeric_a/b-barrel"/>
</dbReference>
<protein>
    <submittedName>
        <fullName evidence="2">Antibiotic biosynthesis monooxygenase family protein</fullName>
    </submittedName>
</protein>
<dbReference type="Proteomes" id="UP000054226">
    <property type="component" value="Unassembled WGS sequence"/>
</dbReference>
<keyword evidence="3" id="KW-1185">Reference proteome</keyword>